<dbReference type="CDD" id="cd12876">
    <property type="entry name" value="SPRY_SOCS3"/>
    <property type="match status" value="1"/>
</dbReference>
<dbReference type="Pfam" id="PF00622">
    <property type="entry name" value="SPRY"/>
    <property type="match status" value="1"/>
</dbReference>
<feature type="region of interest" description="Disordered" evidence="2">
    <location>
        <begin position="343"/>
        <end position="388"/>
    </location>
</feature>
<gene>
    <name evidence="4" type="ORF">OFUS_LOCUS19454</name>
</gene>
<feature type="domain" description="B30.2/SPRY" evidence="3">
    <location>
        <begin position="107"/>
        <end position="299"/>
    </location>
</feature>
<dbReference type="EMBL" id="CAIIXF020000009">
    <property type="protein sequence ID" value="CAH1794817.1"/>
    <property type="molecule type" value="Genomic_DNA"/>
</dbReference>
<evidence type="ECO:0000313" key="5">
    <source>
        <dbReference type="Proteomes" id="UP000749559"/>
    </source>
</evidence>
<name>A0A8S4PTE2_OWEFU</name>
<feature type="region of interest" description="Disordered" evidence="2">
    <location>
        <begin position="404"/>
        <end position="539"/>
    </location>
</feature>
<dbReference type="GO" id="GO:0043161">
    <property type="term" value="P:proteasome-mediated ubiquitin-dependent protein catabolic process"/>
    <property type="evidence" value="ECO:0007669"/>
    <property type="project" value="TreeGrafter"/>
</dbReference>
<dbReference type="Proteomes" id="UP000749559">
    <property type="component" value="Unassembled WGS sequence"/>
</dbReference>
<dbReference type="PANTHER" id="PTHR12245:SF5">
    <property type="entry name" value="SPRY DOMAIN-CONTAINING SOCS BOX PROTEIN 3"/>
    <property type="match status" value="1"/>
</dbReference>
<dbReference type="Gene3D" id="2.60.120.920">
    <property type="match status" value="1"/>
</dbReference>
<evidence type="ECO:0000256" key="1">
    <source>
        <dbReference type="ARBA" id="ARBA00022786"/>
    </source>
</evidence>
<dbReference type="SMART" id="SM00449">
    <property type="entry name" value="SPRY"/>
    <property type="match status" value="1"/>
</dbReference>
<comment type="caution">
    <text evidence="4">The sequence shown here is derived from an EMBL/GenBank/DDBJ whole genome shotgun (WGS) entry which is preliminary data.</text>
</comment>
<keyword evidence="5" id="KW-1185">Reference proteome</keyword>
<evidence type="ECO:0000256" key="2">
    <source>
        <dbReference type="SAM" id="MobiDB-lite"/>
    </source>
</evidence>
<dbReference type="PANTHER" id="PTHR12245">
    <property type="entry name" value="SPRY DOMAIN CONTAINING SOCS BOX PROTEIN"/>
    <property type="match status" value="1"/>
</dbReference>
<proteinExistence type="predicted"/>
<feature type="compositionally biased region" description="Basic and acidic residues" evidence="2">
    <location>
        <begin position="590"/>
        <end position="602"/>
    </location>
</feature>
<dbReference type="InterPro" id="IPR001870">
    <property type="entry name" value="B30.2/SPRY"/>
</dbReference>
<feature type="compositionally biased region" description="Polar residues" evidence="2">
    <location>
        <begin position="563"/>
        <end position="589"/>
    </location>
</feature>
<feature type="compositionally biased region" description="Low complexity" evidence="2">
    <location>
        <begin position="431"/>
        <end position="444"/>
    </location>
</feature>
<feature type="non-terminal residue" evidence="4">
    <location>
        <position position="602"/>
    </location>
</feature>
<evidence type="ECO:0000259" key="3">
    <source>
        <dbReference type="PROSITE" id="PS50188"/>
    </source>
</evidence>
<reference evidence="4" key="1">
    <citation type="submission" date="2022-03" db="EMBL/GenBank/DDBJ databases">
        <authorList>
            <person name="Martin C."/>
        </authorList>
    </citation>
    <scope>NUCLEOTIDE SEQUENCE</scope>
</reference>
<dbReference type="InterPro" id="IPR043136">
    <property type="entry name" value="B30.2/SPRY_sf"/>
</dbReference>
<keyword evidence="1" id="KW-0833">Ubl conjugation pathway</keyword>
<evidence type="ECO:0000313" key="4">
    <source>
        <dbReference type="EMBL" id="CAH1794817.1"/>
    </source>
</evidence>
<organism evidence="4 5">
    <name type="scientific">Owenia fusiformis</name>
    <name type="common">Polychaete worm</name>
    <dbReference type="NCBI Taxonomy" id="6347"/>
    <lineage>
        <taxon>Eukaryota</taxon>
        <taxon>Metazoa</taxon>
        <taxon>Spiralia</taxon>
        <taxon>Lophotrochozoa</taxon>
        <taxon>Annelida</taxon>
        <taxon>Polychaeta</taxon>
        <taxon>Sedentaria</taxon>
        <taxon>Canalipalpata</taxon>
        <taxon>Sabellida</taxon>
        <taxon>Oweniida</taxon>
        <taxon>Oweniidae</taxon>
        <taxon>Owenia</taxon>
    </lineage>
</organism>
<feature type="compositionally biased region" description="Polar residues" evidence="2">
    <location>
        <begin position="404"/>
        <end position="430"/>
    </location>
</feature>
<protein>
    <recommendedName>
        <fullName evidence="3">B30.2/SPRY domain-containing protein</fullName>
    </recommendedName>
</protein>
<dbReference type="InterPro" id="IPR050672">
    <property type="entry name" value="FBXO45-Fsn/SPSB_families"/>
</dbReference>
<accession>A0A8S4PTE2</accession>
<dbReference type="AlphaFoldDB" id="A0A8S4PTE2"/>
<feature type="compositionally biased region" description="Low complexity" evidence="2">
    <location>
        <begin position="62"/>
        <end position="80"/>
    </location>
</feature>
<dbReference type="InterPro" id="IPR035754">
    <property type="entry name" value="SPRY_SPSB3"/>
</dbReference>
<dbReference type="GO" id="GO:0019005">
    <property type="term" value="C:SCF ubiquitin ligase complex"/>
    <property type="evidence" value="ECO:0007669"/>
    <property type="project" value="TreeGrafter"/>
</dbReference>
<dbReference type="OrthoDB" id="5951542at2759"/>
<feature type="compositionally biased region" description="Polar residues" evidence="2">
    <location>
        <begin position="459"/>
        <end position="507"/>
    </location>
</feature>
<sequence>NFAHIYLDCFAFSGINALRMSSNDSDDNSTSAGRVSPPLIGSEVRNSSESDEDIRPRFSRRTPISSPSESAPSTTHATTSAFRSAFHRRIPQIQGSSVPVKGESFCDCHRQSERECSCGEEDEYFEWVWDEDSKSKGTVIESDKRNVQFHPDYSSGTAAVRGNKPMMHDQYFWEIKMVSAVYGTDMMVGVGTENTDLNKYRYTFCSLLGKDSESWGMSYTGALHHRGEVRTYSNRYGQGTIIGIHLDMWRGTLAFYKNRKPLGIAYTGLQGKKLYPMLSSTAARSGMKMIRCCSFPTSLQFMSCQVLRKHISPPLDCISALKLPPGLQLFLANNLSWLLQPHEQQSENKRSGKRARSPDCDSPGGKPKKVARRDSNSENESDDGALTKEEMISLVTSGIEAVTGTTHIGPSSSANIDTSPGPSSSADTDISASPSAETDSSSSANINPTPGHSTDPGLGTNSTLETSDSPTPKTGSTPTMGISNQSFTRTLAENTTPNLTKGGQDSIDSIKMGPSCSNSAVDIGGHSEDDSPSDINDTCVIMGSESDTELCDSCVHTHENDTTDVSNDTPDVSKDTWNVSTQQTDQNISLKRDDQNTDQEGR</sequence>
<dbReference type="InterPro" id="IPR013320">
    <property type="entry name" value="ConA-like_dom_sf"/>
</dbReference>
<dbReference type="SUPFAM" id="SSF49899">
    <property type="entry name" value="Concanavalin A-like lectins/glucanases"/>
    <property type="match status" value="1"/>
</dbReference>
<feature type="region of interest" description="Disordered" evidence="2">
    <location>
        <begin position="558"/>
        <end position="602"/>
    </location>
</feature>
<feature type="region of interest" description="Disordered" evidence="2">
    <location>
        <begin position="22"/>
        <end position="80"/>
    </location>
</feature>
<dbReference type="PROSITE" id="PS50188">
    <property type="entry name" value="B302_SPRY"/>
    <property type="match status" value="1"/>
</dbReference>
<dbReference type="InterPro" id="IPR003877">
    <property type="entry name" value="SPRY_dom"/>
</dbReference>